<feature type="binding site" evidence="17">
    <location>
        <position position="450"/>
    </location>
    <ligand>
        <name>(6S)-NADPHX</name>
        <dbReference type="ChEBI" id="CHEBI:64076"/>
    </ligand>
</feature>
<evidence type="ECO:0000256" key="12">
    <source>
        <dbReference type="ARBA" id="ARBA00023239"/>
    </source>
</evidence>
<feature type="binding site" evidence="18">
    <location>
        <position position="163"/>
    </location>
    <ligand>
        <name>K(+)</name>
        <dbReference type="ChEBI" id="CHEBI:29103"/>
    </ligand>
</feature>
<dbReference type="Pfam" id="PF03853">
    <property type="entry name" value="YjeF_N"/>
    <property type="match status" value="1"/>
</dbReference>
<comment type="function">
    <text evidence="18">Catalyzes the epimerization of the S- and R-forms of NAD(P)HX, a damaged form of NAD(P)H that is a result of enzymatic or heat-dependent hydration. This is a prerequisite for the S-specific NAD(P)H-hydrate dehydratase to allow the repair of both epimers of NAD(P)HX.</text>
</comment>
<dbReference type="EC" id="4.2.1.136" evidence="19"/>
<keyword evidence="13" id="KW-0511">Multifunctional enzyme</keyword>
<evidence type="ECO:0000256" key="11">
    <source>
        <dbReference type="ARBA" id="ARBA00023235"/>
    </source>
</evidence>
<dbReference type="EC" id="5.1.99.6" evidence="19"/>
<dbReference type="InterPro" id="IPR004443">
    <property type="entry name" value="YjeF_N_dom"/>
</dbReference>
<dbReference type="Gene3D" id="3.40.50.10260">
    <property type="entry name" value="YjeF N-terminal domain"/>
    <property type="match status" value="1"/>
</dbReference>
<feature type="domain" description="YjeF N-terminal" evidence="21">
    <location>
        <begin position="9"/>
        <end position="217"/>
    </location>
</feature>
<comment type="catalytic activity">
    <reaction evidence="2 18 19">
        <text>(6R)-NADPHX = (6S)-NADPHX</text>
        <dbReference type="Rhea" id="RHEA:32227"/>
        <dbReference type="ChEBI" id="CHEBI:64076"/>
        <dbReference type="ChEBI" id="CHEBI:64077"/>
        <dbReference type="EC" id="5.1.99.6"/>
    </reaction>
</comment>
<feature type="binding site" evidence="18">
    <location>
        <position position="160"/>
    </location>
    <ligand>
        <name>(6S)-NADPHX</name>
        <dbReference type="ChEBI" id="CHEBI:64076"/>
    </ligand>
</feature>
<comment type="similarity">
    <text evidence="17">Belongs to the NnrD/CARKD family.</text>
</comment>
<evidence type="ECO:0000256" key="3">
    <source>
        <dbReference type="ARBA" id="ARBA00006001"/>
    </source>
</evidence>
<name>A0A9D1JYM8_9FIRM</name>
<dbReference type="Proteomes" id="UP000824002">
    <property type="component" value="Unassembled WGS sequence"/>
</dbReference>
<sequence>MKILTASAMRWAEQAAVDAGETFEGLMETAGQKAAGILMEEVPLPNGPVLILCGKGNNGGDGLVIARALAQKGIPVQVVFLLGRKLSPLAEKNLGRLQGLPAEILDAASIAPEERDALCKNAGLIVDGVFGTGFSGDLPENVRAWTAAANQSKAVRAALDIPSGLNCDTGLFGKDAFAADITVTFAAHKPAHFLKGSRGLCGRVFCADIGIRQEILAAAPGHITLLDGDEAKKGIPRRKEDSNKGDYGKLLAVGGCTHMTGAILMASLAALHCGVGLLKAAVPEPVCPLIAARMPEVIYLPVIPAKSGVLPASCGEALLKETEWADGVLLGCGMSVCEDTVSLTRKLLSCGKSMVIDADGLNCVAQDVNILKSRKAPTILTPHIKEFSRLTGKAIPEIKADRFSLASEFARQYGVTLVLKDSNTVVAAPDGRLWMNANGNSGMAKAGSGDVLAGIIASFLAQGIPPELAAMAGVFLHGEAGDAAAADLTPYCMTASKMVDYFPRVFAKWAAR</sequence>
<keyword evidence="10 17" id="KW-0520">NAD</keyword>
<evidence type="ECO:0000256" key="4">
    <source>
        <dbReference type="ARBA" id="ARBA00009524"/>
    </source>
</evidence>
<dbReference type="GO" id="GO:0046872">
    <property type="term" value="F:metal ion binding"/>
    <property type="evidence" value="ECO:0007669"/>
    <property type="project" value="UniProtKB-UniRule"/>
</dbReference>
<evidence type="ECO:0000313" key="22">
    <source>
        <dbReference type="EMBL" id="HIS75714.1"/>
    </source>
</evidence>
<keyword evidence="7 17" id="KW-0067">ATP-binding</keyword>
<keyword evidence="8 17" id="KW-0521">NADP</keyword>
<gene>
    <name evidence="17" type="primary">nnrD</name>
    <name evidence="18" type="synonym">nnrE</name>
    <name evidence="22" type="ORF">IAB51_02790</name>
</gene>
<evidence type="ECO:0000259" key="21">
    <source>
        <dbReference type="PROSITE" id="PS51385"/>
    </source>
</evidence>
<comment type="cofactor">
    <cofactor evidence="18 19">
        <name>K(+)</name>
        <dbReference type="ChEBI" id="CHEBI:29103"/>
    </cofactor>
    <text evidence="18 19">Binds 1 potassium ion per subunit.</text>
</comment>
<dbReference type="InterPro" id="IPR000631">
    <property type="entry name" value="CARKD"/>
</dbReference>
<dbReference type="PANTHER" id="PTHR12592:SF0">
    <property type="entry name" value="ATP-DEPENDENT (S)-NAD(P)H-HYDRATE DEHYDRATASE"/>
    <property type="match status" value="1"/>
</dbReference>
<dbReference type="HAMAP" id="MF_01966">
    <property type="entry name" value="NADHX_epimerase"/>
    <property type="match status" value="1"/>
</dbReference>
<comment type="catalytic activity">
    <reaction evidence="16 17 19">
        <text>(6S)-NADPHX + ADP = AMP + phosphate + NADPH + H(+)</text>
        <dbReference type="Rhea" id="RHEA:32235"/>
        <dbReference type="ChEBI" id="CHEBI:15378"/>
        <dbReference type="ChEBI" id="CHEBI:43474"/>
        <dbReference type="ChEBI" id="CHEBI:57783"/>
        <dbReference type="ChEBI" id="CHEBI:64076"/>
        <dbReference type="ChEBI" id="CHEBI:456215"/>
        <dbReference type="ChEBI" id="CHEBI:456216"/>
        <dbReference type="EC" id="4.2.1.136"/>
    </reaction>
</comment>
<comment type="similarity">
    <text evidence="3 19">In the N-terminal section; belongs to the NnrE/AIBP family.</text>
</comment>
<comment type="catalytic activity">
    <reaction evidence="15 17 19">
        <text>(6S)-NADHX + ADP = AMP + phosphate + NADH + H(+)</text>
        <dbReference type="Rhea" id="RHEA:32223"/>
        <dbReference type="ChEBI" id="CHEBI:15378"/>
        <dbReference type="ChEBI" id="CHEBI:43474"/>
        <dbReference type="ChEBI" id="CHEBI:57945"/>
        <dbReference type="ChEBI" id="CHEBI:64074"/>
        <dbReference type="ChEBI" id="CHEBI:456215"/>
        <dbReference type="ChEBI" id="CHEBI:456216"/>
        <dbReference type="EC" id="4.2.1.136"/>
    </reaction>
</comment>
<evidence type="ECO:0000256" key="1">
    <source>
        <dbReference type="ARBA" id="ARBA00000013"/>
    </source>
</evidence>
<feature type="binding site" evidence="17">
    <location>
        <position position="383"/>
    </location>
    <ligand>
        <name>(6S)-NADPHX</name>
        <dbReference type="ChEBI" id="CHEBI:64076"/>
    </ligand>
</feature>
<keyword evidence="11 18" id="KW-0413">Isomerase</keyword>
<comment type="function">
    <text evidence="14 19">Bifunctional enzyme that catalyzes the epimerization of the S- and R-forms of NAD(P)HX and the dehydration of the S-form of NAD(P)HX at the expense of ADP, which is converted to AMP. This allows the repair of both epimers of NAD(P)HX, a damaged form of NAD(P)H that is a result of enzymatic or heat-dependent hydration.</text>
</comment>
<dbReference type="PROSITE" id="PS51383">
    <property type="entry name" value="YJEF_C_3"/>
    <property type="match status" value="1"/>
</dbReference>
<feature type="domain" description="YjeF C-terminal" evidence="20">
    <location>
        <begin position="227"/>
        <end position="509"/>
    </location>
</feature>
<dbReference type="SUPFAM" id="SSF53613">
    <property type="entry name" value="Ribokinase-like"/>
    <property type="match status" value="1"/>
</dbReference>
<evidence type="ECO:0000256" key="19">
    <source>
        <dbReference type="PIRNR" id="PIRNR017184"/>
    </source>
</evidence>
<keyword evidence="9 18" id="KW-0630">Potassium</keyword>
<feature type="binding site" evidence="18">
    <location>
        <position position="127"/>
    </location>
    <ligand>
        <name>K(+)</name>
        <dbReference type="ChEBI" id="CHEBI:29103"/>
    </ligand>
</feature>
<comment type="catalytic activity">
    <reaction evidence="1 18 19">
        <text>(6R)-NADHX = (6S)-NADHX</text>
        <dbReference type="Rhea" id="RHEA:32215"/>
        <dbReference type="ChEBI" id="CHEBI:64074"/>
        <dbReference type="ChEBI" id="CHEBI:64075"/>
        <dbReference type="EC" id="5.1.99.6"/>
    </reaction>
</comment>
<evidence type="ECO:0000256" key="16">
    <source>
        <dbReference type="ARBA" id="ARBA00049209"/>
    </source>
</evidence>
<dbReference type="GO" id="GO:0046496">
    <property type="term" value="P:nicotinamide nucleotide metabolic process"/>
    <property type="evidence" value="ECO:0007669"/>
    <property type="project" value="UniProtKB-UniRule"/>
</dbReference>
<feature type="binding site" evidence="17">
    <location>
        <begin position="420"/>
        <end position="424"/>
    </location>
    <ligand>
        <name>AMP</name>
        <dbReference type="ChEBI" id="CHEBI:456215"/>
    </ligand>
</feature>
<dbReference type="GO" id="GO:0052855">
    <property type="term" value="F:ADP-dependent NAD(P)H-hydrate dehydratase activity"/>
    <property type="evidence" value="ECO:0007669"/>
    <property type="project" value="UniProtKB-UniRule"/>
</dbReference>
<proteinExistence type="inferred from homology"/>
<reference evidence="22" key="1">
    <citation type="submission" date="2020-10" db="EMBL/GenBank/DDBJ databases">
        <authorList>
            <person name="Gilroy R."/>
        </authorList>
    </citation>
    <scope>NUCLEOTIDE SEQUENCE</scope>
    <source>
        <strain evidence="22">CHK199-13235</strain>
    </source>
</reference>
<dbReference type="InterPro" id="IPR029056">
    <property type="entry name" value="Ribokinase-like"/>
</dbReference>
<protein>
    <recommendedName>
        <fullName evidence="19">Bifunctional NAD(P)H-hydrate repair enzyme</fullName>
    </recommendedName>
    <alternativeName>
        <fullName evidence="19">Nicotinamide nucleotide repair protein</fullName>
    </alternativeName>
    <domain>
        <recommendedName>
            <fullName evidence="19">ADP-dependent (S)-NAD(P)H-hydrate dehydratase</fullName>
            <ecNumber evidence="19">4.2.1.136</ecNumber>
        </recommendedName>
        <alternativeName>
            <fullName evidence="19">ADP-dependent NAD(P)HX dehydratase</fullName>
        </alternativeName>
    </domain>
    <domain>
        <recommendedName>
            <fullName evidence="19">NAD(P)H-hydrate epimerase</fullName>
            <ecNumber evidence="19">5.1.99.6</ecNumber>
        </recommendedName>
    </domain>
</protein>
<evidence type="ECO:0000259" key="20">
    <source>
        <dbReference type="PROSITE" id="PS51383"/>
    </source>
</evidence>
<dbReference type="InterPro" id="IPR030677">
    <property type="entry name" value="Nnr"/>
</dbReference>
<evidence type="ECO:0000256" key="8">
    <source>
        <dbReference type="ARBA" id="ARBA00022857"/>
    </source>
</evidence>
<comment type="subunit">
    <text evidence="17">Homotetramer.</text>
</comment>
<comment type="caution">
    <text evidence="18">Lacks conserved residue(s) required for the propagation of feature annotation.</text>
</comment>
<evidence type="ECO:0000256" key="9">
    <source>
        <dbReference type="ARBA" id="ARBA00022958"/>
    </source>
</evidence>
<evidence type="ECO:0000256" key="18">
    <source>
        <dbReference type="HAMAP-Rule" id="MF_01966"/>
    </source>
</evidence>
<dbReference type="Gene3D" id="3.40.1190.20">
    <property type="match status" value="1"/>
</dbReference>
<dbReference type="NCBIfam" id="TIGR00196">
    <property type="entry name" value="yjeF_cterm"/>
    <property type="match status" value="1"/>
</dbReference>
<dbReference type="NCBIfam" id="TIGR00197">
    <property type="entry name" value="yjeF_nterm"/>
    <property type="match status" value="1"/>
</dbReference>
<dbReference type="GO" id="GO:0052856">
    <property type="term" value="F:NAD(P)HX epimerase activity"/>
    <property type="evidence" value="ECO:0007669"/>
    <property type="project" value="UniProtKB-UniRule"/>
</dbReference>
<evidence type="ECO:0000256" key="17">
    <source>
        <dbReference type="HAMAP-Rule" id="MF_01965"/>
    </source>
</evidence>
<evidence type="ECO:0000256" key="14">
    <source>
        <dbReference type="ARBA" id="ARBA00025153"/>
    </source>
</evidence>
<comment type="cofactor">
    <cofactor evidence="17">
        <name>Mg(2+)</name>
        <dbReference type="ChEBI" id="CHEBI:18420"/>
    </cofactor>
</comment>
<evidence type="ECO:0000256" key="13">
    <source>
        <dbReference type="ARBA" id="ARBA00023268"/>
    </source>
</evidence>
<comment type="caution">
    <text evidence="22">The sequence shown here is derived from an EMBL/GenBank/DDBJ whole genome shotgun (WGS) entry which is preliminary data.</text>
</comment>
<comment type="function">
    <text evidence="17">Catalyzes the dehydration of the S-form of NAD(P)HX at the expense of ADP, which is converted to AMP. Together with NAD(P)HX epimerase, which catalyzes the epimerization of the S- and R-forms, the enzyme allows the repair of both epimers of NAD(P)HX, a damaged form of NAD(P)H that is a result of enzymatic or heat-dependent hydration.</text>
</comment>
<dbReference type="PROSITE" id="PS01050">
    <property type="entry name" value="YJEF_C_2"/>
    <property type="match status" value="1"/>
</dbReference>
<dbReference type="SUPFAM" id="SSF64153">
    <property type="entry name" value="YjeF N-terminal domain-like"/>
    <property type="match status" value="1"/>
</dbReference>
<dbReference type="AlphaFoldDB" id="A0A9D1JYM8"/>
<feature type="binding site" evidence="18">
    <location>
        <begin position="57"/>
        <end position="61"/>
    </location>
    <ligand>
        <name>(6S)-NADPHX</name>
        <dbReference type="ChEBI" id="CHEBI:64076"/>
    </ligand>
</feature>
<dbReference type="InterPro" id="IPR036652">
    <property type="entry name" value="YjeF_N_dom_sf"/>
</dbReference>
<feature type="binding site" evidence="17">
    <location>
        <position position="449"/>
    </location>
    <ligand>
        <name>AMP</name>
        <dbReference type="ChEBI" id="CHEBI:456215"/>
    </ligand>
</feature>
<keyword evidence="5 18" id="KW-0479">Metal-binding</keyword>
<comment type="similarity">
    <text evidence="4 19">In the C-terminal section; belongs to the NnrD/CARKD family.</text>
</comment>
<keyword evidence="12 17" id="KW-0456">Lyase</keyword>
<comment type="similarity">
    <text evidence="18">Belongs to the NnrE/AIBP family.</text>
</comment>
<reference evidence="22" key="2">
    <citation type="journal article" date="2021" name="PeerJ">
        <title>Extensive microbial diversity within the chicken gut microbiome revealed by metagenomics and culture.</title>
        <authorList>
            <person name="Gilroy R."/>
            <person name="Ravi A."/>
            <person name="Getino M."/>
            <person name="Pursley I."/>
            <person name="Horton D.L."/>
            <person name="Alikhan N.F."/>
            <person name="Baker D."/>
            <person name="Gharbi K."/>
            <person name="Hall N."/>
            <person name="Watson M."/>
            <person name="Adriaenssens E.M."/>
            <person name="Foster-Nyarko E."/>
            <person name="Jarju S."/>
            <person name="Secka A."/>
            <person name="Antonio M."/>
            <person name="Oren A."/>
            <person name="Chaudhuri R.R."/>
            <person name="La Ragione R."/>
            <person name="Hildebrand F."/>
            <person name="Pallen M.J."/>
        </authorList>
    </citation>
    <scope>NUCLEOTIDE SEQUENCE</scope>
    <source>
        <strain evidence="22">CHK199-13235</strain>
    </source>
</reference>
<feature type="binding site" evidence="17">
    <location>
        <position position="262"/>
    </location>
    <ligand>
        <name>(6S)-NADPHX</name>
        <dbReference type="ChEBI" id="CHEBI:64076"/>
    </ligand>
</feature>
<organism evidence="22 23">
    <name type="scientific">Candidatus Merdivicinus excrementipullorum</name>
    <dbReference type="NCBI Taxonomy" id="2840867"/>
    <lineage>
        <taxon>Bacteria</taxon>
        <taxon>Bacillati</taxon>
        <taxon>Bacillota</taxon>
        <taxon>Clostridia</taxon>
        <taxon>Eubacteriales</taxon>
        <taxon>Oscillospiraceae</taxon>
        <taxon>Oscillospiraceae incertae sedis</taxon>
        <taxon>Candidatus Merdivicinus</taxon>
    </lineage>
</organism>
<evidence type="ECO:0000313" key="23">
    <source>
        <dbReference type="Proteomes" id="UP000824002"/>
    </source>
</evidence>
<keyword evidence="6 17" id="KW-0547">Nucleotide-binding</keyword>
<dbReference type="GO" id="GO:0110051">
    <property type="term" value="P:metabolite repair"/>
    <property type="evidence" value="ECO:0007669"/>
    <property type="project" value="TreeGrafter"/>
</dbReference>
<evidence type="ECO:0000256" key="2">
    <source>
        <dbReference type="ARBA" id="ARBA00000909"/>
    </source>
</evidence>
<dbReference type="Pfam" id="PF01256">
    <property type="entry name" value="Carb_kinase"/>
    <property type="match status" value="1"/>
</dbReference>
<feature type="binding site" evidence="17">
    <location>
        <position position="333"/>
    </location>
    <ligand>
        <name>(6S)-NADPHX</name>
        <dbReference type="ChEBI" id="CHEBI:64076"/>
    </ligand>
</feature>
<dbReference type="HAMAP" id="MF_01965">
    <property type="entry name" value="NADHX_dehydratase"/>
    <property type="match status" value="1"/>
</dbReference>
<feature type="binding site" evidence="18">
    <location>
        <begin position="131"/>
        <end position="137"/>
    </location>
    <ligand>
        <name>(6S)-NADPHX</name>
        <dbReference type="ChEBI" id="CHEBI:64076"/>
    </ligand>
</feature>
<dbReference type="PANTHER" id="PTHR12592">
    <property type="entry name" value="ATP-DEPENDENT (S)-NAD(P)H-HYDRATE DEHYDRATASE FAMILY MEMBER"/>
    <property type="match status" value="1"/>
</dbReference>
<evidence type="ECO:0000256" key="7">
    <source>
        <dbReference type="ARBA" id="ARBA00022840"/>
    </source>
</evidence>
<dbReference type="InterPro" id="IPR017953">
    <property type="entry name" value="Carbohydrate_kinase_pred_CS"/>
</dbReference>
<feature type="binding site" evidence="18">
    <location>
        <position position="58"/>
    </location>
    <ligand>
        <name>K(+)</name>
        <dbReference type="ChEBI" id="CHEBI:29103"/>
    </ligand>
</feature>
<dbReference type="PROSITE" id="PS51385">
    <property type="entry name" value="YJEF_N"/>
    <property type="match status" value="1"/>
</dbReference>
<evidence type="ECO:0000256" key="6">
    <source>
        <dbReference type="ARBA" id="ARBA00022741"/>
    </source>
</evidence>
<dbReference type="PIRSF" id="PIRSF017184">
    <property type="entry name" value="Nnr"/>
    <property type="match status" value="1"/>
</dbReference>
<accession>A0A9D1JYM8</accession>
<dbReference type="CDD" id="cd01171">
    <property type="entry name" value="YXKO-related"/>
    <property type="match status" value="1"/>
</dbReference>
<evidence type="ECO:0000256" key="15">
    <source>
        <dbReference type="ARBA" id="ARBA00048238"/>
    </source>
</evidence>
<evidence type="ECO:0000256" key="5">
    <source>
        <dbReference type="ARBA" id="ARBA00022723"/>
    </source>
</evidence>
<dbReference type="EMBL" id="DVJP01000023">
    <property type="protein sequence ID" value="HIS75714.1"/>
    <property type="molecule type" value="Genomic_DNA"/>
</dbReference>
<evidence type="ECO:0000256" key="10">
    <source>
        <dbReference type="ARBA" id="ARBA00023027"/>
    </source>
</evidence>
<dbReference type="GO" id="GO:0005524">
    <property type="term" value="F:ATP binding"/>
    <property type="evidence" value="ECO:0007669"/>
    <property type="project" value="UniProtKB-UniRule"/>
</dbReference>